<dbReference type="GO" id="GO:0006270">
    <property type="term" value="P:DNA replication initiation"/>
    <property type="evidence" value="ECO:0007669"/>
    <property type="project" value="TreeGrafter"/>
</dbReference>
<keyword evidence="7" id="KW-0411">Iron-sulfur</keyword>
<dbReference type="Pfam" id="PF04104">
    <property type="entry name" value="DNA_primase_lrg"/>
    <property type="match status" value="1"/>
</dbReference>
<dbReference type="PANTHER" id="PTHR10537">
    <property type="entry name" value="DNA PRIMASE LARGE SUBUNIT"/>
    <property type="match status" value="1"/>
</dbReference>
<evidence type="ECO:0000256" key="4">
    <source>
        <dbReference type="ARBA" id="ARBA00022705"/>
    </source>
</evidence>
<keyword evidence="5" id="KW-0479">Metal-binding</keyword>
<dbReference type="AlphaFoldDB" id="A0A8J4Y9S6"/>
<dbReference type="GO" id="GO:0046872">
    <property type="term" value="F:metal ion binding"/>
    <property type="evidence" value="ECO:0007669"/>
    <property type="project" value="UniProtKB-KW"/>
</dbReference>
<evidence type="ECO:0000256" key="7">
    <source>
        <dbReference type="ARBA" id="ARBA00023014"/>
    </source>
</evidence>
<sequence>MSFCLMFPAGDIHLLTLMADAKTRLLYLCQLHQRWGDEEEVEAIYEDHPDIANNSGCLVERSTKDTTTFYMLKLAAMTGDESFKRFLNEAETYFLEHRLVYGGMMSIKTCIAEALSHARQAQQAFLTNSQTHFYPHLIEILEHLVESEMNDCIIRKTCHHTIKVWWRLVLALVQSRSVELEGGQAVVECHQVVPLLCCLFSTCYNLAFKHLEQSLVLEKATQDPRVSEVIQMLQTLYRRLCIGETTRPARALRHHEVEGESKYFPPCMRDLHGALKAQHRLRHGERYRYSLYLKDIGVPLKENIAFWENFYLKPHSGAAGGCTHAWQGSGKRYIYSLRHMYGQEGHRVNRPSHSCSSLQTIQPSAQDRGGCPFASHAPEHVALLEPLLGPNAAVGRAIRREVRAGRPSAACKTFMALALKGGCPPSDSVIRSVIDIEDVADLVPSCVFKKPSQHYMKVVAHHSNQ</sequence>
<dbReference type="InterPro" id="IPR007238">
    <property type="entry name" value="DNA_primase_lsu_euk/arc"/>
</dbReference>
<accession>A0A8J4Y9S6</accession>
<evidence type="ECO:0000256" key="5">
    <source>
        <dbReference type="ARBA" id="ARBA00022723"/>
    </source>
</evidence>
<dbReference type="GO" id="GO:0051539">
    <property type="term" value="F:4 iron, 4 sulfur cluster binding"/>
    <property type="evidence" value="ECO:0007669"/>
    <property type="project" value="UniProtKB-KW"/>
</dbReference>
<evidence type="ECO:0000256" key="2">
    <source>
        <dbReference type="ARBA" id="ARBA00022485"/>
    </source>
</evidence>
<dbReference type="GO" id="GO:0006269">
    <property type="term" value="P:DNA replication, synthesis of primer"/>
    <property type="evidence" value="ECO:0007669"/>
    <property type="project" value="UniProtKB-KW"/>
</dbReference>
<dbReference type="Pfam" id="PF26466">
    <property type="entry name" value="DNA_primase_lrg_N"/>
    <property type="match status" value="1"/>
</dbReference>
<protein>
    <submittedName>
        <fullName evidence="9">Putative DNA primase large subunit</fullName>
    </submittedName>
</protein>
<reference evidence="9" key="1">
    <citation type="submission" date="2020-07" db="EMBL/GenBank/DDBJ databases">
        <title>The High-quality genome of the commercially important snow crab, Chionoecetes opilio.</title>
        <authorList>
            <person name="Jeong J.-H."/>
            <person name="Ryu S."/>
        </authorList>
    </citation>
    <scope>NUCLEOTIDE SEQUENCE</scope>
    <source>
        <strain evidence="9">MADBK_172401_WGS</strain>
        <tissue evidence="9">Digestive gland</tissue>
    </source>
</reference>
<dbReference type="InterPro" id="IPR058560">
    <property type="entry name" value="DNA_primase_C"/>
</dbReference>
<evidence type="ECO:0000259" key="8">
    <source>
        <dbReference type="Pfam" id="PF04104"/>
    </source>
</evidence>
<name>A0A8J4Y9S6_CHIOP</name>
<keyword evidence="10" id="KW-1185">Reference proteome</keyword>
<keyword evidence="4" id="KW-0235">DNA replication</keyword>
<keyword evidence="6" id="KW-0408">Iron</keyword>
<evidence type="ECO:0000256" key="3">
    <source>
        <dbReference type="ARBA" id="ARBA00022515"/>
    </source>
</evidence>
<evidence type="ECO:0000256" key="6">
    <source>
        <dbReference type="ARBA" id="ARBA00023004"/>
    </source>
</evidence>
<comment type="caution">
    <text evidence="9">The sequence shown here is derived from an EMBL/GenBank/DDBJ whole genome shotgun (WGS) entry which is preliminary data.</text>
</comment>
<organism evidence="9 10">
    <name type="scientific">Chionoecetes opilio</name>
    <name type="common">Atlantic snow crab</name>
    <name type="synonym">Cancer opilio</name>
    <dbReference type="NCBI Taxonomy" id="41210"/>
    <lineage>
        <taxon>Eukaryota</taxon>
        <taxon>Metazoa</taxon>
        <taxon>Ecdysozoa</taxon>
        <taxon>Arthropoda</taxon>
        <taxon>Crustacea</taxon>
        <taxon>Multicrustacea</taxon>
        <taxon>Malacostraca</taxon>
        <taxon>Eumalacostraca</taxon>
        <taxon>Eucarida</taxon>
        <taxon>Decapoda</taxon>
        <taxon>Pleocyemata</taxon>
        <taxon>Brachyura</taxon>
        <taxon>Eubrachyura</taxon>
        <taxon>Majoidea</taxon>
        <taxon>Majidae</taxon>
        <taxon>Chionoecetes</taxon>
    </lineage>
</organism>
<dbReference type="PANTHER" id="PTHR10537:SF4">
    <property type="entry name" value="DNA PRIMASE LARGE SUBUNIT"/>
    <property type="match status" value="1"/>
</dbReference>
<dbReference type="OrthoDB" id="421393at2759"/>
<feature type="domain" description="DNA primase large subunit C-terminal" evidence="8">
    <location>
        <begin position="260"/>
        <end position="417"/>
    </location>
</feature>
<dbReference type="Proteomes" id="UP000770661">
    <property type="component" value="Unassembled WGS sequence"/>
</dbReference>
<evidence type="ECO:0000256" key="1">
    <source>
        <dbReference type="ARBA" id="ARBA00001966"/>
    </source>
</evidence>
<keyword evidence="2" id="KW-0004">4Fe-4S</keyword>
<proteinExistence type="predicted"/>
<dbReference type="EMBL" id="JACEEZ010008518">
    <property type="protein sequence ID" value="KAG0723232.1"/>
    <property type="molecule type" value="Genomic_DNA"/>
</dbReference>
<comment type="cofactor">
    <cofactor evidence="1">
        <name>[4Fe-4S] cluster</name>
        <dbReference type="ChEBI" id="CHEBI:49883"/>
    </cofactor>
</comment>
<dbReference type="GO" id="GO:0005658">
    <property type="term" value="C:alpha DNA polymerase:primase complex"/>
    <property type="evidence" value="ECO:0007669"/>
    <property type="project" value="TreeGrafter"/>
</dbReference>
<gene>
    <name evidence="9" type="ORF">GWK47_043048</name>
</gene>
<dbReference type="Gene3D" id="1.20.930.80">
    <property type="match status" value="1"/>
</dbReference>
<evidence type="ECO:0000313" key="10">
    <source>
        <dbReference type="Proteomes" id="UP000770661"/>
    </source>
</evidence>
<evidence type="ECO:0000313" key="9">
    <source>
        <dbReference type="EMBL" id="KAG0723232.1"/>
    </source>
</evidence>
<keyword evidence="3" id="KW-0639">Primosome</keyword>